<evidence type="ECO:0000313" key="2">
    <source>
        <dbReference type="Proteomes" id="UP000192257"/>
    </source>
</evidence>
<keyword evidence="2" id="KW-1185">Reference proteome</keyword>
<evidence type="ECO:0000313" key="1">
    <source>
        <dbReference type="EMBL" id="ORC83976.1"/>
    </source>
</evidence>
<dbReference type="EMBL" id="NBCO01000052">
    <property type="protein sequence ID" value="ORC83976.1"/>
    <property type="molecule type" value="Genomic_DNA"/>
</dbReference>
<dbReference type="RefSeq" id="XP_028878042.1">
    <property type="nucleotide sequence ID" value="XM_029030662.1"/>
</dbReference>
<name>A0A1X0NGZ9_9TRYP</name>
<dbReference type="Proteomes" id="UP000192257">
    <property type="component" value="Unassembled WGS sequence"/>
</dbReference>
<sequence length="247" mass="28953">MSTESELQAKYNAAVERYQADVQAETAAKKEKVEKWTVERKTQDGTKEYYLTWAEINKAEIAFTEKVEQRYTAAYTIHSLYADCMKYRYGADSKEAQVAQHRAELAHTREFIYSDSSPYWIKWYKLDCKAWWVYYEFRAEGYDKVAAELKRAREAFWDHIKGESNGKAFRNARNAAVEALKKWERWNDRVAWDEAKQVYDSALAKWNEFIPKGEQYAEKLEETITSRIKSLAPISELLCGHIGKSIC</sequence>
<dbReference type="AlphaFoldDB" id="A0A1X0NGZ9"/>
<proteinExistence type="predicted"/>
<gene>
    <name evidence="1" type="ORF">TM35_000521200</name>
</gene>
<organism evidence="1 2">
    <name type="scientific">Trypanosoma theileri</name>
    <dbReference type="NCBI Taxonomy" id="67003"/>
    <lineage>
        <taxon>Eukaryota</taxon>
        <taxon>Discoba</taxon>
        <taxon>Euglenozoa</taxon>
        <taxon>Kinetoplastea</taxon>
        <taxon>Metakinetoplastina</taxon>
        <taxon>Trypanosomatida</taxon>
        <taxon>Trypanosomatidae</taxon>
        <taxon>Trypanosoma</taxon>
    </lineage>
</organism>
<reference evidence="1 2" key="1">
    <citation type="submission" date="2017-03" db="EMBL/GenBank/DDBJ databases">
        <title>An alternative strategy for trypanosome survival in the mammalian bloodstream revealed through genome and transcriptome analysis of the ubiquitous bovine parasite Trypanosoma (Megatrypanum) theileri.</title>
        <authorList>
            <person name="Kelly S."/>
            <person name="Ivens A."/>
            <person name="Mott A."/>
            <person name="O'Neill E."/>
            <person name="Emms D."/>
            <person name="Macleod O."/>
            <person name="Voorheis P."/>
            <person name="Matthews J."/>
            <person name="Matthews K."/>
            <person name="Carrington M."/>
        </authorList>
    </citation>
    <scope>NUCLEOTIDE SEQUENCE [LARGE SCALE GENOMIC DNA]</scope>
    <source>
        <strain evidence="1">Edinburgh</strain>
    </source>
</reference>
<accession>A0A1X0NGZ9</accession>
<dbReference type="OrthoDB" id="10527344at2759"/>
<comment type="caution">
    <text evidence="1">The sequence shown here is derived from an EMBL/GenBank/DDBJ whole genome shotgun (WGS) entry which is preliminary data.</text>
</comment>
<dbReference type="GeneID" id="39990442"/>
<dbReference type="VEuPathDB" id="TriTrypDB:TM35_000521200"/>
<protein>
    <submittedName>
        <fullName evidence="1">Uncharacterized protein</fullName>
    </submittedName>
</protein>